<dbReference type="Proteomes" id="UP000054498">
    <property type="component" value="Unassembled WGS sequence"/>
</dbReference>
<evidence type="ECO:0000256" key="1">
    <source>
        <dbReference type="ARBA" id="ARBA00022741"/>
    </source>
</evidence>
<dbReference type="InterPro" id="IPR027417">
    <property type="entry name" value="P-loop_NTPase"/>
</dbReference>
<keyword evidence="2 7" id="KW-0378">Hydrolase</keyword>
<dbReference type="Gene3D" id="3.40.50.300">
    <property type="entry name" value="P-loop containing nucleotide triphosphate hydrolases"/>
    <property type="match status" value="1"/>
</dbReference>
<feature type="compositionally biased region" description="Pro residues" evidence="5">
    <location>
        <begin position="61"/>
        <end position="71"/>
    </location>
</feature>
<dbReference type="GO" id="GO:0005524">
    <property type="term" value="F:ATP binding"/>
    <property type="evidence" value="ECO:0007669"/>
    <property type="project" value="UniProtKB-KW"/>
</dbReference>
<dbReference type="GO" id="GO:0016787">
    <property type="term" value="F:hydrolase activity"/>
    <property type="evidence" value="ECO:0007669"/>
    <property type="project" value="UniProtKB-KW"/>
</dbReference>
<keyword evidence="8" id="KW-1185">Reference proteome</keyword>
<evidence type="ECO:0000256" key="2">
    <source>
        <dbReference type="ARBA" id="ARBA00022801"/>
    </source>
</evidence>
<evidence type="ECO:0000256" key="3">
    <source>
        <dbReference type="ARBA" id="ARBA00022806"/>
    </source>
</evidence>
<dbReference type="STRING" id="145388.A0A0D2MN89"/>
<dbReference type="InterPro" id="IPR050699">
    <property type="entry name" value="RNA-DNA_Helicase"/>
</dbReference>
<gene>
    <name evidence="7" type="ORF">MNEG_11771</name>
</gene>
<dbReference type="GO" id="GO:0003676">
    <property type="term" value="F:nucleic acid binding"/>
    <property type="evidence" value="ECO:0007669"/>
    <property type="project" value="InterPro"/>
</dbReference>
<dbReference type="SUPFAM" id="SSF52540">
    <property type="entry name" value="P-loop containing nucleoside triphosphate hydrolases"/>
    <property type="match status" value="1"/>
</dbReference>
<dbReference type="GO" id="GO:0005634">
    <property type="term" value="C:nucleus"/>
    <property type="evidence" value="ECO:0007669"/>
    <property type="project" value="TreeGrafter"/>
</dbReference>
<evidence type="ECO:0000313" key="8">
    <source>
        <dbReference type="Proteomes" id="UP000054498"/>
    </source>
</evidence>
<dbReference type="Pfam" id="PF00270">
    <property type="entry name" value="DEAD"/>
    <property type="match status" value="1"/>
</dbReference>
<keyword evidence="4" id="KW-0067">ATP-binding</keyword>
<dbReference type="KEGG" id="mng:MNEG_11771"/>
<dbReference type="EMBL" id="KK103119">
    <property type="protein sequence ID" value="KIY96190.1"/>
    <property type="molecule type" value="Genomic_DNA"/>
</dbReference>
<dbReference type="AlphaFoldDB" id="A0A0D2MN89"/>
<dbReference type="GeneID" id="25729067"/>
<dbReference type="PANTHER" id="PTHR12131:SF25">
    <property type="entry name" value="DEXH-BOX ATP-DEPENDENT RNA HELICASE DEXH9"/>
    <property type="match status" value="1"/>
</dbReference>
<keyword evidence="3 7" id="KW-0347">Helicase</keyword>
<keyword evidence="1" id="KW-0547">Nucleotide-binding</keyword>
<dbReference type="RefSeq" id="XP_013895210.1">
    <property type="nucleotide sequence ID" value="XM_014039756.1"/>
</dbReference>
<organism evidence="7 8">
    <name type="scientific">Monoraphidium neglectum</name>
    <dbReference type="NCBI Taxonomy" id="145388"/>
    <lineage>
        <taxon>Eukaryota</taxon>
        <taxon>Viridiplantae</taxon>
        <taxon>Chlorophyta</taxon>
        <taxon>core chlorophytes</taxon>
        <taxon>Chlorophyceae</taxon>
        <taxon>CS clade</taxon>
        <taxon>Sphaeropleales</taxon>
        <taxon>Selenastraceae</taxon>
        <taxon>Monoraphidium</taxon>
    </lineage>
</organism>
<proteinExistence type="predicted"/>
<evidence type="ECO:0000259" key="6">
    <source>
        <dbReference type="Pfam" id="PF00270"/>
    </source>
</evidence>
<dbReference type="PANTHER" id="PTHR12131">
    <property type="entry name" value="ATP-DEPENDENT RNA AND DNA HELICASE"/>
    <property type="match status" value="1"/>
</dbReference>
<evidence type="ECO:0000256" key="4">
    <source>
        <dbReference type="ARBA" id="ARBA00022840"/>
    </source>
</evidence>
<accession>A0A0D2MN89</accession>
<feature type="region of interest" description="Disordered" evidence="5">
    <location>
        <begin position="44"/>
        <end position="73"/>
    </location>
</feature>
<feature type="domain" description="DEAD/DEAH-box helicase" evidence="6">
    <location>
        <begin position="79"/>
        <end position="116"/>
    </location>
</feature>
<dbReference type="GO" id="GO:0004386">
    <property type="term" value="F:helicase activity"/>
    <property type="evidence" value="ECO:0007669"/>
    <property type="project" value="UniProtKB-KW"/>
</dbReference>
<reference evidence="7 8" key="1">
    <citation type="journal article" date="2013" name="BMC Genomics">
        <title>Reconstruction of the lipid metabolism for the microalga Monoraphidium neglectum from its genome sequence reveals characteristics suitable for biofuel production.</title>
        <authorList>
            <person name="Bogen C."/>
            <person name="Al-Dilaimi A."/>
            <person name="Albersmeier A."/>
            <person name="Wichmann J."/>
            <person name="Grundmann M."/>
            <person name="Rupp O."/>
            <person name="Lauersen K.J."/>
            <person name="Blifernez-Klassen O."/>
            <person name="Kalinowski J."/>
            <person name="Goesmann A."/>
            <person name="Mussgnug J.H."/>
            <person name="Kruse O."/>
        </authorList>
    </citation>
    <scope>NUCLEOTIDE SEQUENCE [LARGE SCALE GENOMIC DNA]</scope>
    <source>
        <strain evidence="7 8">SAG 48.87</strain>
    </source>
</reference>
<dbReference type="GO" id="GO:0000460">
    <property type="term" value="P:maturation of 5.8S rRNA"/>
    <property type="evidence" value="ECO:0007669"/>
    <property type="project" value="TreeGrafter"/>
</dbReference>
<sequence length="124" mass="13214">MADGEGRAAKRPKLLGEDVVWKPSGHDVNLIEVNGKSCTHEVVWPPAQEGGSGQEERSRLPPAPRPGPPARTYPFSLDPFQQTAINCLEAGHNVLVAAHTSAGKTVVAEYAFAMAIRCDGWGPS</sequence>
<protein>
    <submittedName>
        <fullName evidence="7">ATP-dependent RNA helicase DOB1</fullName>
        <ecNumber evidence="7">3.6.1.-</ecNumber>
    </submittedName>
</protein>
<dbReference type="EC" id="3.6.1.-" evidence="7"/>
<evidence type="ECO:0000256" key="5">
    <source>
        <dbReference type="SAM" id="MobiDB-lite"/>
    </source>
</evidence>
<dbReference type="OrthoDB" id="64767at2759"/>
<dbReference type="InterPro" id="IPR011545">
    <property type="entry name" value="DEAD/DEAH_box_helicase_dom"/>
</dbReference>
<name>A0A0D2MN89_9CHLO</name>
<evidence type="ECO:0000313" key="7">
    <source>
        <dbReference type="EMBL" id="KIY96190.1"/>
    </source>
</evidence>